<dbReference type="InterPro" id="IPR018633">
    <property type="entry name" value="DUF2357"/>
</dbReference>
<feature type="domain" description="DUF2357" evidence="1">
    <location>
        <begin position="127"/>
        <end position="300"/>
    </location>
</feature>
<evidence type="ECO:0000313" key="3">
    <source>
        <dbReference type="Proteomes" id="UP001156102"/>
    </source>
</evidence>
<sequence length="552" mass="64866">MATCTERLPFTLVFEQVGRPGTVSVLYEREDDVPESDYVIVRENLDLKVLFQSSRMESRLYLEGLEGTSSEEDERGSLFLRPNAESRLVYRHAEFPLIPGDYLVRVACGGASYYTMMRVVPKQMSVEQLELMKKEIDAFMKGLGRERVRQRPDQWQDLLSPVLAAQLRAAERHYKSVLPAAADLRERAAFRLGKEYRFVAAEDTREMDEMTIRHYLRYPERRERLVPAHQIDYDVPENRWLKRTVKQLQQELGSMLESLQEQQIELPEGTEVIRNMRKLQKSLHALRHTGWLASVQEAENTHVPHSIHFDARYRAMLQLQRDLRQVQHREAGQTETRWRRTDKLYEIWGFIQFVQLLWHQLGFHPVSGWVFSGEQGTSLPALTPNTRIDLEREEIRLQLYYEGELPLEHRTEQVLYIEGPNNRPDMRLDVFQSGMYIGSLLFDFKYRPLHHIWDVRKVRNKIPVMKQLTNYAMLCRSCCLYGEAAYARFVRPVHEVWAIHPNQISNYPDSQKYELHDARIVRLSPGDSHMHVAASLQTALEELQEKARAFMK</sequence>
<protein>
    <submittedName>
        <fullName evidence="2">DUF2357 domain-containing protein</fullName>
    </submittedName>
</protein>
<dbReference type="AlphaFoldDB" id="A0AA41XD39"/>
<dbReference type="InterPro" id="IPR007505">
    <property type="entry name" value="PDDEXK_7"/>
</dbReference>
<dbReference type="Pfam" id="PF09823">
    <property type="entry name" value="DUF2357"/>
    <property type="match status" value="1"/>
</dbReference>
<gene>
    <name evidence="2" type="ORF">NK662_15270</name>
</gene>
<name>A0AA41XD39_9BACI</name>
<dbReference type="EMBL" id="JANCLT010000008">
    <property type="protein sequence ID" value="MCP8969886.1"/>
    <property type="molecule type" value="Genomic_DNA"/>
</dbReference>
<dbReference type="Proteomes" id="UP001156102">
    <property type="component" value="Unassembled WGS sequence"/>
</dbReference>
<dbReference type="Pfam" id="PF04411">
    <property type="entry name" value="PDDEXK_7"/>
    <property type="match status" value="1"/>
</dbReference>
<proteinExistence type="predicted"/>
<reference evidence="2" key="1">
    <citation type="submission" date="2022-07" db="EMBL/GenBank/DDBJ databases">
        <authorList>
            <person name="Li W.-J."/>
            <person name="Deng Q.-Q."/>
        </authorList>
    </citation>
    <scope>NUCLEOTIDE SEQUENCE</scope>
    <source>
        <strain evidence="2">SYSU M60031</strain>
    </source>
</reference>
<organism evidence="2 3">
    <name type="scientific">Ectobacillus ponti</name>
    <dbReference type="NCBI Taxonomy" id="2961894"/>
    <lineage>
        <taxon>Bacteria</taxon>
        <taxon>Bacillati</taxon>
        <taxon>Bacillota</taxon>
        <taxon>Bacilli</taxon>
        <taxon>Bacillales</taxon>
        <taxon>Bacillaceae</taxon>
        <taxon>Ectobacillus</taxon>
    </lineage>
</organism>
<comment type="caution">
    <text evidence="2">The sequence shown here is derived from an EMBL/GenBank/DDBJ whole genome shotgun (WGS) entry which is preliminary data.</text>
</comment>
<keyword evidence="3" id="KW-1185">Reference proteome</keyword>
<dbReference type="RefSeq" id="WP_254759806.1">
    <property type="nucleotide sequence ID" value="NZ_JANCLT010000008.1"/>
</dbReference>
<evidence type="ECO:0000313" key="2">
    <source>
        <dbReference type="EMBL" id="MCP8969886.1"/>
    </source>
</evidence>
<accession>A0AA41XD39</accession>
<evidence type="ECO:0000259" key="1">
    <source>
        <dbReference type="Pfam" id="PF09823"/>
    </source>
</evidence>